<proteinExistence type="predicted"/>
<dbReference type="Proteomes" id="UP001066276">
    <property type="component" value="Chromosome 3_2"/>
</dbReference>
<accession>A0AAV7TVA8</accession>
<dbReference type="AlphaFoldDB" id="A0AAV7TVA8"/>
<gene>
    <name evidence="2" type="ORF">NDU88_004988</name>
</gene>
<sequence length="145" mass="15316">MNGSPVSPDRRDPDGRGSPGAEDSHGSRASGSRLFLSDPPPTHRRARLLPCRQGGGEGEGRTSDPLVGGRQVVHGPLAGLLPHSPSPGAQFERPGNPDVGRWAGLPQLRYGRGSLDAEASHGLRASGSRLFRSDPPLMRRRGHIA</sequence>
<feature type="region of interest" description="Disordered" evidence="1">
    <location>
        <begin position="1"/>
        <end position="103"/>
    </location>
</feature>
<dbReference type="EMBL" id="JANPWB010000006">
    <property type="protein sequence ID" value="KAJ1179754.1"/>
    <property type="molecule type" value="Genomic_DNA"/>
</dbReference>
<evidence type="ECO:0000313" key="3">
    <source>
        <dbReference type="Proteomes" id="UP001066276"/>
    </source>
</evidence>
<comment type="caution">
    <text evidence="2">The sequence shown here is derived from an EMBL/GenBank/DDBJ whole genome shotgun (WGS) entry which is preliminary data.</text>
</comment>
<evidence type="ECO:0000313" key="2">
    <source>
        <dbReference type="EMBL" id="KAJ1179754.1"/>
    </source>
</evidence>
<name>A0AAV7TVA8_PLEWA</name>
<feature type="region of interest" description="Disordered" evidence="1">
    <location>
        <begin position="126"/>
        <end position="145"/>
    </location>
</feature>
<protein>
    <submittedName>
        <fullName evidence="2">Uncharacterized protein</fullName>
    </submittedName>
</protein>
<keyword evidence="3" id="KW-1185">Reference proteome</keyword>
<evidence type="ECO:0000256" key="1">
    <source>
        <dbReference type="SAM" id="MobiDB-lite"/>
    </source>
</evidence>
<reference evidence="2" key="1">
    <citation type="journal article" date="2022" name="bioRxiv">
        <title>Sequencing and chromosome-scale assembly of the giantPleurodeles waltlgenome.</title>
        <authorList>
            <person name="Brown T."/>
            <person name="Elewa A."/>
            <person name="Iarovenko S."/>
            <person name="Subramanian E."/>
            <person name="Araus A.J."/>
            <person name="Petzold A."/>
            <person name="Susuki M."/>
            <person name="Suzuki K.-i.T."/>
            <person name="Hayashi T."/>
            <person name="Toyoda A."/>
            <person name="Oliveira C."/>
            <person name="Osipova E."/>
            <person name="Leigh N.D."/>
            <person name="Simon A."/>
            <person name="Yun M.H."/>
        </authorList>
    </citation>
    <scope>NUCLEOTIDE SEQUENCE</scope>
    <source>
        <strain evidence="2">20211129_DDA</strain>
        <tissue evidence="2">Liver</tissue>
    </source>
</reference>
<organism evidence="2 3">
    <name type="scientific">Pleurodeles waltl</name>
    <name type="common">Iberian ribbed newt</name>
    <dbReference type="NCBI Taxonomy" id="8319"/>
    <lineage>
        <taxon>Eukaryota</taxon>
        <taxon>Metazoa</taxon>
        <taxon>Chordata</taxon>
        <taxon>Craniata</taxon>
        <taxon>Vertebrata</taxon>
        <taxon>Euteleostomi</taxon>
        <taxon>Amphibia</taxon>
        <taxon>Batrachia</taxon>
        <taxon>Caudata</taxon>
        <taxon>Salamandroidea</taxon>
        <taxon>Salamandridae</taxon>
        <taxon>Pleurodelinae</taxon>
        <taxon>Pleurodeles</taxon>
    </lineage>
</organism>